<dbReference type="HOGENOM" id="CLU_024349_0_0_1"/>
<proteinExistence type="predicted"/>
<dbReference type="Gene3D" id="3.10.100.10">
    <property type="entry name" value="Mannose-Binding Protein A, subunit A"/>
    <property type="match status" value="1"/>
</dbReference>
<dbReference type="EMBL" id="BX284605">
    <property type="protein sequence ID" value="CAB04192.2"/>
    <property type="molecule type" value="Genomic_DNA"/>
</dbReference>
<feature type="chain" id="PRO_5004336963" evidence="1">
    <location>
        <begin position="17"/>
        <end position="611"/>
    </location>
</feature>
<dbReference type="InterPro" id="IPR016187">
    <property type="entry name" value="CTDL_fold"/>
</dbReference>
<dbReference type="UCSC" id="F26F2.6">
    <property type="organism name" value="c. elegans"/>
</dbReference>
<protein>
    <submittedName>
        <fullName evidence="3">PAN-3 domain-containing protein</fullName>
    </submittedName>
</protein>
<dbReference type="AlphaFoldDB" id="Q9XV53"/>
<dbReference type="SMR" id="Q9XV53"/>
<dbReference type="CTD" id="184987"/>
<feature type="signal peptide" evidence="1">
    <location>
        <begin position="1"/>
        <end position="16"/>
    </location>
</feature>
<keyword evidence="4" id="KW-1185">Reference proteome</keyword>
<feature type="domain" description="PAN-3" evidence="2">
    <location>
        <begin position="5"/>
        <end position="137"/>
    </location>
</feature>
<dbReference type="AGR" id="WB:WBGene00009171"/>
<name>Q9XV53_CAEEL</name>
<dbReference type="PANTHER" id="PTHR47629:SF3">
    <property type="entry name" value="PAN-3 DOMAIN-CONTAINING PROTEIN"/>
    <property type="match status" value="1"/>
</dbReference>
<evidence type="ECO:0000259" key="2">
    <source>
        <dbReference type="SMART" id="SM00605"/>
    </source>
</evidence>
<dbReference type="SMART" id="SM00605">
    <property type="entry name" value="CW"/>
    <property type="match status" value="2"/>
</dbReference>
<dbReference type="KEGG" id="cel:CELE_F26F2.6"/>
<dbReference type="Pfam" id="PF08277">
    <property type="entry name" value="PAN_3"/>
    <property type="match status" value="2"/>
</dbReference>
<sequence>MRKLYFLFCFTVLLAAQKGPSYKFGVIDGEPIDLINSTSVQVKDFDECVEKCEEDLNCILAYQKSDSEPCQLFPWNTISGVKGNESGGVGQVAFRVYTDQPACELNLPRLLNGKKYPIHENNTREYLWTIDTSEEGWKISYIRTTLDDNLRCGNWSFFRPYVDGCDANCSVTMVQDYAKPGPETVKPRDAQISNWDECMHMCYEEEECQIAYLDSDAKKCVWYSSDDGLTFMNKSSADSGKRLVIKMKVDETTCLFTTPQLLDSFKFGTQSTEPSTTEISTTEGTPKQSCKDTNARFIPAVEGCYKMVRVIPKDLVLSSDITNNEAQEQCLEIGGDGLMTVATNDTLNYFLKGDYLEDIKMTPRFHVGIIKKDDTWTWRLPQLKIDQSPIPWSLNTRKVADTEKCGYVQLPSDPLGFRPCVEPVDCDDPMYMNGYICHFPKIADSPDQPTATTTEMSVPKQSCKDADARFIPGVQRCYKMVFTKDKTDPTINAFTSHEEAAGNCTSIGGNGLMTVATNDSMKLFKTGILEKWHDFWWVGLIKKDSNWTWMLPELVTDNTPIPWARDQKFNEGDDCGYVQLVPDRMQIKDEVQPFSCKVPRPLKGYICHFVQ</sequence>
<dbReference type="WormBase" id="F26F2.6">
    <property type="protein sequence ID" value="CE31796"/>
    <property type="gene ID" value="WBGene00009171"/>
    <property type="gene designation" value="clec-263"/>
</dbReference>
<dbReference type="InterPro" id="IPR006583">
    <property type="entry name" value="PAN-3_domain"/>
</dbReference>
<accession>Q9XV53</accession>
<evidence type="ECO:0000313" key="5">
    <source>
        <dbReference type="WormBase" id="F26F2.6"/>
    </source>
</evidence>
<dbReference type="eggNOG" id="ENOG502TH1B">
    <property type="taxonomic scope" value="Eukaryota"/>
</dbReference>
<dbReference type="InParanoid" id="Q9XV53"/>
<dbReference type="STRING" id="6239.F26F2.6.1"/>
<dbReference type="PANTHER" id="PTHR47629">
    <property type="entry name" value="C-TYPE LECTIN-RELATED"/>
    <property type="match status" value="1"/>
</dbReference>
<reference evidence="3 4" key="1">
    <citation type="journal article" date="1998" name="Science">
        <title>Genome sequence of the nematode C. elegans: a platform for investigating biology.</title>
        <authorList>
            <consortium name="The C. elegans sequencing consortium"/>
            <person name="Sulson J.E."/>
            <person name="Waterston R."/>
        </authorList>
    </citation>
    <scope>NUCLEOTIDE SEQUENCE [LARGE SCALE GENOMIC DNA]</scope>
    <source>
        <strain evidence="3 4">Bristol N2</strain>
    </source>
</reference>
<dbReference type="GeneID" id="184987"/>
<evidence type="ECO:0000313" key="3">
    <source>
        <dbReference type="EMBL" id="CAB04192.2"/>
    </source>
</evidence>
<dbReference type="SUPFAM" id="SSF56436">
    <property type="entry name" value="C-type lectin-like"/>
    <property type="match status" value="2"/>
</dbReference>
<gene>
    <name evidence="3 5" type="primary">clec-263</name>
    <name evidence="3" type="ORF">CELE_F26F2.6</name>
    <name evidence="5" type="ORF">F26F2.6</name>
</gene>
<organism evidence="3 4">
    <name type="scientific">Caenorhabditis elegans</name>
    <dbReference type="NCBI Taxonomy" id="6239"/>
    <lineage>
        <taxon>Eukaryota</taxon>
        <taxon>Metazoa</taxon>
        <taxon>Ecdysozoa</taxon>
        <taxon>Nematoda</taxon>
        <taxon>Chromadorea</taxon>
        <taxon>Rhabditida</taxon>
        <taxon>Rhabditina</taxon>
        <taxon>Rhabditomorpha</taxon>
        <taxon>Rhabditoidea</taxon>
        <taxon>Rhabditidae</taxon>
        <taxon>Peloderinae</taxon>
        <taxon>Caenorhabditis</taxon>
    </lineage>
</organism>
<evidence type="ECO:0000313" key="4">
    <source>
        <dbReference type="Proteomes" id="UP000001940"/>
    </source>
</evidence>
<dbReference type="InterPro" id="IPR016186">
    <property type="entry name" value="C-type_lectin-like/link_sf"/>
</dbReference>
<dbReference type="Proteomes" id="UP000001940">
    <property type="component" value="Chromosome V"/>
</dbReference>
<dbReference type="CDD" id="cd00037">
    <property type="entry name" value="CLECT"/>
    <property type="match status" value="1"/>
</dbReference>
<dbReference type="PaxDb" id="6239-F26F2.6"/>
<evidence type="ECO:0000256" key="1">
    <source>
        <dbReference type="SAM" id="SignalP"/>
    </source>
</evidence>
<dbReference type="RefSeq" id="NP_507971.2">
    <property type="nucleotide sequence ID" value="NM_075570.4"/>
</dbReference>
<dbReference type="PIR" id="T21428">
    <property type="entry name" value="T21428"/>
</dbReference>
<dbReference type="Bgee" id="WBGene00009171">
    <property type="expression patterns" value="Expressed in adult organism"/>
</dbReference>
<keyword evidence="1" id="KW-0732">Signal</keyword>
<dbReference type="PeptideAtlas" id="Q9XV53"/>
<feature type="domain" description="PAN-3" evidence="2">
    <location>
        <begin position="155"/>
        <end position="299"/>
    </location>
</feature>